<dbReference type="Pfam" id="PF18154">
    <property type="entry name" value="pPIWI_RE_REase"/>
    <property type="match status" value="1"/>
</dbReference>
<dbReference type="InterPro" id="IPR041191">
    <property type="entry name" value="pPIWI_RE_Y"/>
</dbReference>
<dbReference type="Pfam" id="PF18156">
    <property type="entry name" value="pPIWI_RE_Y"/>
    <property type="match status" value="1"/>
</dbReference>
<evidence type="ECO:0000313" key="3">
    <source>
        <dbReference type="EMBL" id="MDR6591760.1"/>
    </source>
</evidence>
<organism evidence="3 4">
    <name type="scientific">Saccharothrix longispora</name>
    <dbReference type="NCBI Taxonomy" id="33920"/>
    <lineage>
        <taxon>Bacteria</taxon>
        <taxon>Bacillati</taxon>
        <taxon>Actinomycetota</taxon>
        <taxon>Actinomycetes</taxon>
        <taxon>Pseudonocardiales</taxon>
        <taxon>Pseudonocardiaceae</taxon>
        <taxon>Saccharothrix</taxon>
    </lineage>
</organism>
<comment type="caution">
    <text evidence="3">The sequence shown here is derived from an EMBL/GenBank/DDBJ whole genome shotgun (WGS) entry which is preliminary data.</text>
</comment>
<proteinExistence type="predicted"/>
<sequence>MDLVRLTAAAVLAVQDHQGTGLVVTYPPAAQVALDRITAVCLLEGLDTPASVPALLKLCRSHLSKWPISIPSDYTAPDTVLVDEKTGLPTHACIEWASSDPSSSRPVPTDELLRRLAVNCPSSATYEQCRDFLIDHPVVNQENMRTVHATPGGPATWKRVQQLYGPVAHAYARDGQCVRCSFCGCLAVTLRDKISRCESGVCPDFTARHEVPVAALRALPTEVRHSLSASGRVEREVRNACLAAGAHVELIRDVVDHLRITWPFGDVWLVVFSTSAEPALLARRFRHWTPHHATRVCVAVPGHIVDRRTDYRQVFERHRGPGSVELVRAELVTAGNHQTDGGEPRA</sequence>
<evidence type="ECO:0000259" key="2">
    <source>
        <dbReference type="Pfam" id="PF18156"/>
    </source>
</evidence>
<keyword evidence="4" id="KW-1185">Reference proteome</keyword>
<gene>
    <name evidence="3" type="ORF">J2S66_000144</name>
</gene>
<accession>A0ABU1PM72</accession>
<evidence type="ECO:0000259" key="1">
    <source>
        <dbReference type="Pfam" id="PF18154"/>
    </source>
</evidence>
<name>A0ABU1PM72_9PSEU</name>
<dbReference type="EMBL" id="JAVDSG010000001">
    <property type="protein sequence ID" value="MDR6591760.1"/>
    <property type="molecule type" value="Genomic_DNA"/>
</dbReference>
<dbReference type="RefSeq" id="WP_310302362.1">
    <property type="nucleotide sequence ID" value="NZ_BAAAXB010000001.1"/>
</dbReference>
<reference evidence="3 4" key="1">
    <citation type="submission" date="2023-07" db="EMBL/GenBank/DDBJ databases">
        <title>Sequencing the genomes of 1000 actinobacteria strains.</title>
        <authorList>
            <person name="Klenk H.-P."/>
        </authorList>
    </citation>
    <scope>NUCLEOTIDE SEQUENCE [LARGE SCALE GENOMIC DNA]</scope>
    <source>
        <strain evidence="3 4">DSM 43749</strain>
    </source>
</reference>
<protein>
    <submittedName>
        <fullName evidence="3">Uncharacterized protein</fullName>
    </submittedName>
</protein>
<evidence type="ECO:0000313" key="4">
    <source>
        <dbReference type="Proteomes" id="UP001268819"/>
    </source>
</evidence>
<feature type="domain" description="REase associating with pPIWI RE" evidence="1">
    <location>
        <begin position="231"/>
        <end position="327"/>
    </location>
</feature>
<feature type="domain" description="pPIWI-RE three-gene island" evidence="2">
    <location>
        <begin position="3"/>
        <end position="139"/>
    </location>
</feature>
<dbReference type="InterPro" id="IPR040828">
    <property type="entry name" value="pPIWI_RE_REase"/>
</dbReference>
<dbReference type="Proteomes" id="UP001268819">
    <property type="component" value="Unassembled WGS sequence"/>
</dbReference>